<accession>A0ABS1JAY2</accession>
<proteinExistence type="predicted"/>
<sequence length="256" mass="29823">MYRIKPVGHDKLYYIGQTGRNLKERVVGALVKHTQSEDMPFNDPHTAAPSLWAWQDAEGLAFEFSVAPMDLSTPTRKGLESYLLWRYRIEFGESAMCNFGRFHPEYVKSKERKKQIRGHRLPTGIYNPAGGRSTEPLHRQGKATDLDWMGLDWSPVEELRCPEALKSSPRTTGLYKLVDLNSNEIIYLGESFTIRDRLKSHSKKEWQSLQIGFSYVDLSEQEIREAYMLKELENDLIGAFWEENQRSPRFQFRNEK</sequence>
<reference evidence="1 2" key="1">
    <citation type="submission" date="2021-01" db="EMBL/GenBank/DDBJ databases">
        <title>Tumebacillus sp. strain ITR2 16S ribosomal RNA gene Genome sequencing and assembly.</title>
        <authorList>
            <person name="Kang M."/>
        </authorList>
    </citation>
    <scope>NUCLEOTIDE SEQUENCE [LARGE SCALE GENOMIC DNA]</scope>
    <source>
        <strain evidence="1 2">ITR2</strain>
    </source>
</reference>
<dbReference type="EMBL" id="JAEQNB010000003">
    <property type="protein sequence ID" value="MBL0387442.1"/>
    <property type="molecule type" value="Genomic_DNA"/>
</dbReference>
<gene>
    <name evidence="1" type="ORF">JJB07_12340</name>
</gene>
<name>A0ABS1JAY2_9BACL</name>
<evidence type="ECO:0000313" key="2">
    <source>
        <dbReference type="Proteomes" id="UP000602284"/>
    </source>
</evidence>
<dbReference type="RefSeq" id="WP_201635428.1">
    <property type="nucleotide sequence ID" value="NZ_JAEQNB010000003.1"/>
</dbReference>
<comment type="caution">
    <text evidence="1">The sequence shown here is derived from an EMBL/GenBank/DDBJ whole genome shotgun (WGS) entry which is preliminary data.</text>
</comment>
<evidence type="ECO:0000313" key="1">
    <source>
        <dbReference type="EMBL" id="MBL0387442.1"/>
    </source>
</evidence>
<dbReference type="Proteomes" id="UP000602284">
    <property type="component" value="Unassembled WGS sequence"/>
</dbReference>
<keyword evidence="2" id="KW-1185">Reference proteome</keyword>
<protein>
    <recommendedName>
        <fullName evidence="3">GIY-YIG domain-containing protein</fullName>
    </recommendedName>
</protein>
<evidence type="ECO:0008006" key="3">
    <source>
        <dbReference type="Google" id="ProtNLM"/>
    </source>
</evidence>
<organism evidence="1 2">
    <name type="scientific">Tumebacillus amylolyticus</name>
    <dbReference type="NCBI Taxonomy" id="2801339"/>
    <lineage>
        <taxon>Bacteria</taxon>
        <taxon>Bacillati</taxon>
        <taxon>Bacillota</taxon>
        <taxon>Bacilli</taxon>
        <taxon>Bacillales</taxon>
        <taxon>Alicyclobacillaceae</taxon>
        <taxon>Tumebacillus</taxon>
    </lineage>
</organism>